<dbReference type="SUPFAM" id="SSF141259">
    <property type="entry name" value="CarD-like"/>
    <property type="match status" value="1"/>
</dbReference>
<protein>
    <submittedName>
        <fullName evidence="2">Transcriptional regulator, CarD family</fullName>
    </submittedName>
</protein>
<dbReference type="InterPro" id="IPR048792">
    <property type="entry name" value="CarD_C"/>
</dbReference>
<dbReference type="Gene3D" id="2.40.10.170">
    <property type="match status" value="1"/>
</dbReference>
<dbReference type="Pfam" id="PF02559">
    <property type="entry name" value="CarD_TRCF_RID"/>
    <property type="match status" value="1"/>
</dbReference>
<dbReference type="GO" id="GO:0009303">
    <property type="term" value="P:rRNA transcription"/>
    <property type="evidence" value="ECO:0007669"/>
    <property type="project" value="TreeGrafter"/>
</dbReference>
<gene>
    <name evidence="2" type="ORF">SAMN03080614_103218</name>
</gene>
<dbReference type="InterPro" id="IPR036101">
    <property type="entry name" value="CarD-like/TRCF_RID_sf"/>
</dbReference>
<dbReference type="EMBL" id="FOIF01000032">
    <property type="protein sequence ID" value="SET02006.1"/>
    <property type="molecule type" value="Genomic_DNA"/>
</dbReference>
<evidence type="ECO:0000313" key="3">
    <source>
        <dbReference type="Proteomes" id="UP000243819"/>
    </source>
</evidence>
<proteinExistence type="predicted"/>
<evidence type="ECO:0000259" key="1">
    <source>
        <dbReference type="SMART" id="SM01058"/>
    </source>
</evidence>
<dbReference type="Pfam" id="PF21095">
    <property type="entry name" value="CarD_C"/>
    <property type="match status" value="1"/>
</dbReference>
<dbReference type="InterPro" id="IPR042215">
    <property type="entry name" value="CarD-like_C"/>
</dbReference>
<dbReference type="STRING" id="1120990.SAMN03080614_103218"/>
<dbReference type="AlphaFoldDB" id="A0A1I0B5F3"/>
<name>A0A1I0B5F3_9FIRM</name>
<dbReference type="RefSeq" id="WP_091350997.1">
    <property type="nucleotide sequence ID" value="NZ_FOIF01000032.1"/>
</dbReference>
<dbReference type="PANTHER" id="PTHR38447">
    <property type="entry name" value="TRANSCRIPTION FACTOR YDEB-RELATED"/>
    <property type="match status" value="1"/>
</dbReference>
<dbReference type="Gene3D" id="1.20.58.1290">
    <property type="entry name" value="CarD-like, C-terminal domain"/>
    <property type="match status" value="1"/>
</dbReference>
<dbReference type="InterPro" id="IPR052531">
    <property type="entry name" value="CarD-like_regulator"/>
</dbReference>
<dbReference type="InterPro" id="IPR003711">
    <property type="entry name" value="CarD-like/TRCF_RID"/>
</dbReference>
<evidence type="ECO:0000313" key="2">
    <source>
        <dbReference type="EMBL" id="SET02006.1"/>
    </source>
</evidence>
<accession>A0A1I0B5F3</accession>
<feature type="domain" description="CarD-like/TRCF RNAP-interacting" evidence="1">
    <location>
        <begin position="1"/>
        <end position="111"/>
    </location>
</feature>
<dbReference type="SMART" id="SM01058">
    <property type="entry name" value="CarD_TRCF"/>
    <property type="match status" value="1"/>
</dbReference>
<sequence length="158" mass="18020">MFKIGDKVLYPMHGAGIIENIEEREVLGVKHQYYVLRIPIGSIKVYIPLNKVSEVGVRPIIDKKELVKVFEVLQGKASPLPTNWNRRYRLNLEKIKDGDILKVAEVVRDLTIRDKERGLSSGEKRMLESAKQILISEIVLSKGIDEKEAGEMILKHFA</sequence>
<dbReference type="Proteomes" id="UP000243819">
    <property type="component" value="Unassembled WGS sequence"/>
</dbReference>
<dbReference type="PANTHER" id="PTHR38447:SF1">
    <property type="entry name" value="RNA POLYMERASE-BINDING TRANSCRIPTION FACTOR CARD"/>
    <property type="match status" value="1"/>
</dbReference>
<reference evidence="3" key="1">
    <citation type="submission" date="2016-10" db="EMBL/GenBank/DDBJ databases">
        <authorList>
            <person name="Varghese N."/>
            <person name="Submissions S."/>
        </authorList>
    </citation>
    <scope>NUCLEOTIDE SEQUENCE [LARGE SCALE GENOMIC DNA]</scope>
    <source>
        <strain evidence="3">DSM 13577</strain>
    </source>
</reference>
<keyword evidence="3" id="KW-1185">Reference proteome</keyword>
<organism evidence="2 3">
    <name type="scientific">Anaerobranca gottschalkii DSM 13577</name>
    <dbReference type="NCBI Taxonomy" id="1120990"/>
    <lineage>
        <taxon>Bacteria</taxon>
        <taxon>Bacillati</taxon>
        <taxon>Bacillota</taxon>
        <taxon>Clostridia</taxon>
        <taxon>Eubacteriales</taxon>
        <taxon>Proteinivoracaceae</taxon>
        <taxon>Anaerobranca</taxon>
    </lineage>
</organism>
<dbReference type="OrthoDB" id="9786074at2"/>